<reference evidence="2" key="1">
    <citation type="submission" date="2020-12" db="EMBL/GenBank/DDBJ databases">
        <title>Bacterial taxonomy.</title>
        <authorList>
            <person name="Pan X."/>
        </authorList>
    </citation>
    <scope>NUCLEOTIDE SEQUENCE</scope>
    <source>
        <strain evidence="2">KCTC 52957</strain>
    </source>
</reference>
<dbReference type="AlphaFoldDB" id="A0A934ILA4"/>
<evidence type="ECO:0000256" key="1">
    <source>
        <dbReference type="SAM" id="SignalP"/>
    </source>
</evidence>
<dbReference type="PROSITE" id="PS51257">
    <property type="entry name" value="PROKAR_LIPOPROTEIN"/>
    <property type="match status" value="1"/>
</dbReference>
<accession>A0A934ILA4</accession>
<dbReference type="EMBL" id="JAEKPD010000016">
    <property type="protein sequence ID" value="MBJ3764099.1"/>
    <property type="molecule type" value="Genomic_DNA"/>
</dbReference>
<proteinExistence type="predicted"/>
<protein>
    <recommendedName>
        <fullName evidence="4">Lipoprotein</fullName>
    </recommendedName>
</protein>
<keyword evidence="1" id="KW-0732">Signal</keyword>
<gene>
    <name evidence="2" type="ORF">ILP92_15215</name>
</gene>
<name>A0A934ILA4_9RHOB</name>
<evidence type="ECO:0000313" key="2">
    <source>
        <dbReference type="EMBL" id="MBJ3764099.1"/>
    </source>
</evidence>
<evidence type="ECO:0000313" key="3">
    <source>
        <dbReference type="Proteomes" id="UP000642488"/>
    </source>
</evidence>
<sequence length="203" mass="22143">MRVLITIMSLVLLAACSGADDFNPAPMVEVQRRAYVHEAPASISLYTIISNENGEGAHTALLINGSQRVLWDPAGSFRHPFVPERGDLHYGITEDIRKAYIDYHVRDTHHMIVQETTISPAVANALIAEAAANGSANRATCANSTSRILREAGLDVSRTWFPKSLMRDFGALPGVSTRKIDESNVDTSHNVNFGDSPTPIPVY</sequence>
<keyword evidence="3" id="KW-1185">Reference proteome</keyword>
<organism evidence="2 3">
    <name type="scientific">Palleronia pontilimi</name>
    <dbReference type="NCBI Taxonomy" id="1964209"/>
    <lineage>
        <taxon>Bacteria</taxon>
        <taxon>Pseudomonadati</taxon>
        <taxon>Pseudomonadota</taxon>
        <taxon>Alphaproteobacteria</taxon>
        <taxon>Rhodobacterales</taxon>
        <taxon>Roseobacteraceae</taxon>
        <taxon>Palleronia</taxon>
    </lineage>
</organism>
<feature type="chain" id="PRO_5036883157" description="Lipoprotein" evidence="1">
    <location>
        <begin position="20"/>
        <end position="203"/>
    </location>
</feature>
<feature type="signal peptide" evidence="1">
    <location>
        <begin position="1"/>
        <end position="19"/>
    </location>
</feature>
<comment type="caution">
    <text evidence="2">The sequence shown here is derived from an EMBL/GenBank/DDBJ whole genome shotgun (WGS) entry which is preliminary data.</text>
</comment>
<dbReference type="Proteomes" id="UP000642488">
    <property type="component" value="Unassembled WGS sequence"/>
</dbReference>
<evidence type="ECO:0008006" key="4">
    <source>
        <dbReference type="Google" id="ProtNLM"/>
    </source>
</evidence>